<evidence type="ECO:0000256" key="1">
    <source>
        <dbReference type="SAM" id="MobiDB-lite"/>
    </source>
</evidence>
<protein>
    <submittedName>
        <fullName evidence="2">Uncharacterized protein</fullName>
    </submittedName>
</protein>
<gene>
    <name evidence="2" type="ORF">DB30_05561</name>
</gene>
<comment type="caution">
    <text evidence="2">The sequence shown here is derived from an EMBL/GenBank/DDBJ whole genome shotgun (WGS) entry which is preliminary data.</text>
</comment>
<name>A0A0C1ZWV7_9BACT</name>
<evidence type="ECO:0000313" key="2">
    <source>
        <dbReference type="EMBL" id="KIG15538.1"/>
    </source>
</evidence>
<feature type="compositionally biased region" description="Low complexity" evidence="1">
    <location>
        <begin position="248"/>
        <end position="268"/>
    </location>
</feature>
<accession>A0A0C1ZWV7</accession>
<dbReference type="EMBL" id="JMCC02000052">
    <property type="protein sequence ID" value="KIG15538.1"/>
    <property type="molecule type" value="Genomic_DNA"/>
</dbReference>
<organism evidence="2 3">
    <name type="scientific">Enhygromyxa salina</name>
    <dbReference type="NCBI Taxonomy" id="215803"/>
    <lineage>
        <taxon>Bacteria</taxon>
        <taxon>Pseudomonadati</taxon>
        <taxon>Myxococcota</taxon>
        <taxon>Polyangia</taxon>
        <taxon>Nannocystales</taxon>
        <taxon>Nannocystaceae</taxon>
        <taxon>Enhygromyxa</taxon>
    </lineage>
</organism>
<dbReference type="AlphaFoldDB" id="A0A0C1ZWV7"/>
<dbReference type="Proteomes" id="UP000031599">
    <property type="component" value="Unassembled WGS sequence"/>
</dbReference>
<sequence length="274" mass="29642">MRPRGSHAKIIKRVVVHTNDPVQPQFTLTMKGELLVDVEAVPASVNLREVRVGARGSAPFELKLNETTSAKIVSVTLEDTKNFALRRTAGELAGNSSYELEFRGTKQVGMLSTKIKVVTTGESTPEFSINVSVNVVLNLRYQQNIRFTRRQGKLQSRVLRISAREGDAPKIKKVQDPDGLLEIEVLDPQGAMASIRTEVNEAKYAALDDAGKLAAHKLIVLTSDKDEPRLELEYQIMPESRVPGPGGPTNTATGTAVTGPATGTAAPGSDPHPQ</sequence>
<reference evidence="2 3" key="1">
    <citation type="submission" date="2014-12" db="EMBL/GenBank/DDBJ databases">
        <title>Genome assembly of Enhygromyxa salina DSM 15201.</title>
        <authorList>
            <person name="Sharma G."/>
            <person name="Subramanian S."/>
        </authorList>
    </citation>
    <scope>NUCLEOTIDE SEQUENCE [LARGE SCALE GENOMIC DNA]</scope>
    <source>
        <strain evidence="2 3">DSM 15201</strain>
    </source>
</reference>
<proteinExistence type="predicted"/>
<feature type="region of interest" description="Disordered" evidence="1">
    <location>
        <begin position="237"/>
        <end position="274"/>
    </location>
</feature>
<evidence type="ECO:0000313" key="3">
    <source>
        <dbReference type="Proteomes" id="UP000031599"/>
    </source>
</evidence>